<keyword evidence="1" id="KW-1185">Reference proteome</keyword>
<proteinExistence type="predicted"/>
<name>A0A1I7U6A2_9PELO</name>
<evidence type="ECO:0000313" key="2">
    <source>
        <dbReference type="WBParaSite" id="Csp11.Scaffold629.g15288.t1"/>
    </source>
</evidence>
<dbReference type="AlphaFoldDB" id="A0A1I7U6A2"/>
<dbReference type="WBParaSite" id="Csp11.Scaffold629.g15288.t1">
    <property type="protein sequence ID" value="Csp11.Scaffold629.g15288.t1"/>
    <property type="gene ID" value="Csp11.Scaffold629.g15288"/>
</dbReference>
<organism evidence="1 2">
    <name type="scientific">Caenorhabditis tropicalis</name>
    <dbReference type="NCBI Taxonomy" id="1561998"/>
    <lineage>
        <taxon>Eukaryota</taxon>
        <taxon>Metazoa</taxon>
        <taxon>Ecdysozoa</taxon>
        <taxon>Nematoda</taxon>
        <taxon>Chromadorea</taxon>
        <taxon>Rhabditida</taxon>
        <taxon>Rhabditina</taxon>
        <taxon>Rhabditomorpha</taxon>
        <taxon>Rhabditoidea</taxon>
        <taxon>Rhabditidae</taxon>
        <taxon>Peloderinae</taxon>
        <taxon>Caenorhabditis</taxon>
    </lineage>
</organism>
<sequence>MVVSLCLSQLTSWEDDDIEIQTTYKFPYEAYSTRTSGARLTYFQKAYLSRSNFVPVLIRSCEVWNDAVQSLTLSGRNCSSGIRKDGRKSDIVN</sequence>
<dbReference type="Proteomes" id="UP000095282">
    <property type="component" value="Unplaced"/>
</dbReference>
<reference evidence="2" key="1">
    <citation type="submission" date="2016-11" db="UniProtKB">
        <authorList>
            <consortium name="WormBaseParasite"/>
        </authorList>
    </citation>
    <scope>IDENTIFICATION</scope>
</reference>
<evidence type="ECO:0000313" key="1">
    <source>
        <dbReference type="Proteomes" id="UP000095282"/>
    </source>
</evidence>
<protein>
    <submittedName>
        <fullName evidence="2">Ovule protein</fullName>
    </submittedName>
</protein>
<accession>A0A1I7U6A2</accession>